<dbReference type="PANTHER" id="PTHR33303:SF2">
    <property type="entry name" value="COA-BINDING DOMAIN-CONTAINING PROTEIN"/>
    <property type="match status" value="1"/>
</dbReference>
<evidence type="ECO:0000313" key="3">
    <source>
        <dbReference type="Proteomes" id="UP000054537"/>
    </source>
</evidence>
<protein>
    <submittedName>
        <fullName evidence="2">Succinate--CoA ligase</fullName>
    </submittedName>
</protein>
<name>A0A0A6UE74_ACTUT</name>
<evidence type="ECO:0000259" key="1">
    <source>
        <dbReference type="SMART" id="SM00881"/>
    </source>
</evidence>
<comment type="caution">
    <text evidence="2">The sequence shown here is derived from an EMBL/GenBank/DDBJ whole genome shotgun (WGS) entry which is preliminary data.</text>
</comment>
<dbReference type="Proteomes" id="UP000054537">
    <property type="component" value="Unassembled WGS sequence"/>
</dbReference>
<dbReference type="Gene3D" id="3.40.50.720">
    <property type="entry name" value="NAD(P)-binding Rossmann-like Domain"/>
    <property type="match status" value="1"/>
</dbReference>
<dbReference type="InterPro" id="IPR036291">
    <property type="entry name" value="NAD(P)-bd_dom_sf"/>
</dbReference>
<dbReference type="eggNOG" id="COG1832">
    <property type="taxonomic scope" value="Bacteria"/>
</dbReference>
<reference evidence="2 3" key="1">
    <citation type="submission" date="2014-10" db="EMBL/GenBank/DDBJ databases">
        <title>Draft genome sequence of Actinoplanes utahensis NRRL 12052.</title>
        <authorList>
            <person name="Velasco-Bucheli B."/>
            <person name="del Cerro C."/>
            <person name="Hormigo D."/>
            <person name="Garcia J.L."/>
            <person name="Acebal C."/>
            <person name="Arroyo M."/>
            <person name="de la Mata I."/>
        </authorList>
    </citation>
    <scope>NUCLEOTIDE SEQUENCE [LARGE SCALE GENOMIC DNA]</scope>
    <source>
        <strain evidence="2 3">NRRL 12052</strain>
    </source>
</reference>
<keyword evidence="3" id="KW-1185">Reference proteome</keyword>
<evidence type="ECO:0000313" key="2">
    <source>
        <dbReference type="EMBL" id="KHD72614.1"/>
    </source>
</evidence>
<organism evidence="2 3">
    <name type="scientific">Actinoplanes utahensis</name>
    <dbReference type="NCBI Taxonomy" id="1869"/>
    <lineage>
        <taxon>Bacteria</taxon>
        <taxon>Bacillati</taxon>
        <taxon>Actinomycetota</taxon>
        <taxon>Actinomycetes</taxon>
        <taxon>Micromonosporales</taxon>
        <taxon>Micromonosporaceae</taxon>
        <taxon>Actinoplanes</taxon>
    </lineage>
</organism>
<dbReference type="SMART" id="SM00881">
    <property type="entry name" value="CoA_binding"/>
    <property type="match status" value="1"/>
</dbReference>
<gene>
    <name evidence="2" type="ORF">MB27_39980</name>
</gene>
<dbReference type="STRING" id="1869.MB27_39980"/>
<dbReference type="AlphaFoldDB" id="A0A0A6UE74"/>
<keyword evidence="2" id="KW-0436">Ligase</keyword>
<dbReference type="Pfam" id="PF13380">
    <property type="entry name" value="CoA_binding_2"/>
    <property type="match status" value="1"/>
</dbReference>
<dbReference type="InterPro" id="IPR003781">
    <property type="entry name" value="CoA-bd"/>
</dbReference>
<dbReference type="GO" id="GO:0016874">
    <property type="term" value="F:ligase activity"/>
    <property type="evidence" value="ECO:0007669"/>
    <property type="project" value="UniProtKB-KW"/>
</dbReference>
<sequence length="135" mass="14701">MRSAQQILAEAEVIAVVGASRDPHKPAHSVPLQMIRQGWRIIPVNPFVDEVFGIPTVPTLADLDEPVDLVNVFRPARDAVDVVRQAVAVKAPAVWLQSGIFSAEARQIAEAAGIDYVEDRCLAVERALGRLTRLS</sequence>
<dbReference type="OrthoDB" id="9804695at2"/>
<proteinExistence type="predicted"/>
<dbReference type="EMBL" id="JRTT01000137">
    <property type="protein sequence ID" value="KHD72614.1"/>
    <property type="molecule type" value="Genomic_DNA"/>
</dbReference>
<dbReference type="SUPFAM" id="SSF51735">
    <property type="entry name" value="NAD(P)-binding Rossmann-fold domains"/>
    <property type="match status" value="1"/>
</dbReference>
<accession>A0A0A6UE74</accession>
<feature type="domain" description="CoA-binding" evidence="1">
    <location>
        <begin position="8"/>
        <end position="100"/>
    </location>
</feature>
<dbReference type="RefSeq" id="WP_043533295.1">
    <property type="nucleotide sequence ID" value="NZ_BAABKU010000003.1"/>
</dbReference>
<dbReference type="PANTHER" id="PTHR33303">
    <property type="entry name" value="CYTOPLASMIC PROTEIN-RELATED"/>
    <property type="match status" value="1"/>
</dbReference>